<organism evidence="7 8">
    <name type="scientific">Loigolactobacillus jiayinensis</name>
    <dbReference type="NCBI Taxonomy" id="2486016"/>
    <lineage>
        <taxon>Bacteria</taxon>
        <taxon>Bacillati</taxon>
        <taxon>Bacillota</taxon>
        <taxon>Bacilli</taxon>
        <taxon>Lactobacillales</taxon>
        <taxon>Lactobacillaceae</taxon>
        <taxon>Loigolactobacillus</taxon>
    </lineage>
</organism>
<accession>A0ABW1RAX1</accession>
<dbReference type="InterPro" id="IPR050033">
    <property type="entry name" value="XdhC_XDHase"/>
</dbReference>
<keyword evidence="8" id="KW-1185">Reference proteome</keyword>
<dbReference type="PROSITE" id="PS00197">
    <property type="entry name" value="2FE2S_FER_1"/>
    <property type="match status" value="1"/>
</dbReference>
<evidence type="ECO:0000256" key="3">
    <source>
        <dbReference type="ARBA" id="ARBA00023002"/>
    </source>
</evidence>
<dbReference type="InterPro" id="IPR001041">
    <property type="entry name" value="2Fe-2S_ferredoxin-type"/>
</dbReference>
<dbReference type="RefSeq" id="WP_125552965.1">
    <property type="nucleotide sequence ID" value="NZ_JBHSSL010000029.1"/>
</dbReference>
<evidence type="ECO:0000256" key="1">
    <source>
        <dbReference type="ARBA" id="ARBA00022714"/>
    </source>
</evidence>
<dbReference type="Pfam" id="PF01799">
    <property type="entry name" value="Fer2_2"/>
    <property type="match status" value="1"/>
</dbReference>
<keyword evidence="3" id="KW-0560">Oxidoreductase</keyword>
<dbReference type="PANTHER" id="PTHR44379">
    <property type="entry name" value="OXIDOREDUCTASE WITH IRON-SULFUR SUBUNIT"/>
    <property type="match status" value="1"/>
</dbReference>
<keyword evidence="1" id="KW-0001">2Fe-2S</keyword>
<dbReference type="SUPFAM" id="SSF47741">
    <property type="entry name" value="CO dehydrogenase ISP C-domain like"/>
    <property type="match status" value="1"/>
</dbReference>
<comment type="caution">
    <text evidence="7">The sequence shown here is derived from an EMBL/GenBank/DDBJ whole genome shotgun (WGS) entry which is preliminary data.</text>
</comment>
<dbReference type="CDD" id="cd00207">
    <property type="entry name" value="fer2"/>
    <property type="match status" value="1"/>
</dbReference>
<feature type="domain" description="2Fe-2S ferredoxin-type" evidence="6">
    <location>
        <begin position="3"/>
        <end position="79"/>
    </location>
</feature>
<reference evidence="8" key="1">
    <citation type="journal article" date="2019" name="Int. J. Syst. Evol. Microbiol.">
        <title>The Global Catalogue of Microorganisms (GCM) 10K type strain sequencing project: providing services to taxonomists for standard genome sequencing and annotation.</title>
        <authorList>
            <consortium name="The Broad Institute Genomics Platform"/>
            <consortium name="The Broad Institute Genome Sequencing Center for Infectious Disease"/>
            <person name="Wu L."/>
            <person name="Ma J."/>
        </authorList>
    </citation>
    <scope>NUCLEOTIDE SEQUENCE [LARGE SCALE GENOMIC DNA]</scope>
    <source>
        <strain evidence="8">CCM 8904</strain>
    </source>
</reference>
<dbReference type="Proteomes" id="UP001596289">
    <property type="component" value="Unassembled WGS sequence"/>
</dbReference>
<dbReference type="SUPFAM" id="SSF54292">
    <property type="entry name" value="2Fe-2S ferredoxin-like"/>
    <property type="match status" value="1"/>
</dbReference>
<sequence length="155" mass="16805">MIQEIEFTLNGEAVTCAVDVRKSLLEMLREDFSLIGMKEGCSVGECGACSVLIDEQAVDSCIYLAVWVDGKSITTIEGITHTDGSLDNVQQAFIDAGAVQCGFCIPGMIISSSQFIKENPQPSRDEIRRALSGNMCRCTGYQKIIDAVELAVETK</sequence>
<dbReference type="InterPro" id="IPR012675">
    <property type="entry name" value="Beta-grasp_dom_sf"/>
</dbReference>
<dbReference type="NCBIfam" id="NF043084">
    <property type="entry name" value="XdhC_XDHase"/>
    <property type="match status" value="1"/>
</dbReference>
<dbReference type="InterPro" id="IPR051452">
    <property type="entry name" value="Diverse_Oxidoreductases"/>
</dbReference>
<keyword evidence="4" id="KW-0408">Iron</keyword>
<dbReference type="InterPro" id="IPR036884">
    <property type="entry name" value="2Fe-2S-bd_dom_sf"/>
</dbReference>
<keyword evidence="2" id="KW-0479">Metal-binding</keyword>
<dbReference type="InterPro" id="IPR006058">
    <property type="entry name" value="2Fe2S_fd_BS"/>
</dbReference>
<dbReference type="Gene3D" id="3.10.20.30">
    <property type="match status" value="1"/>
</dbReference>
<keyword evidence="5" id="KW-0411">Iron-sulfur</keyword>
<dbReference type="PANTHER" id="PTHR44379:SF8">
    <property type="entry name" value="XANTHINE DEHYDROGENASE IRON-SULFUR-BINDING SUBUNIT XDHC-RELATED"/>
    <property type="match status" value="1"/>
</dbReference>
<dbReference type="InterPro" id="IPR002888">
    <property type="entry name" value="2Fe-2S-bd"/>
</dbReference>
<evidence type="ECO:0000256" key="4">
    <source>
        <dbReference type="ARBA" id="ARBA00023004"/>
    </source>
</evidence>
<dbReference type="PROSITE" id="PS51085">
    <property type="entry name" value="2FE2S_FER_2"/>
    <property type="match status" value="1"/>
</dbReference>
<evidence type="ECO:0000256" key="5">
    <source>
        <dbReference type="ARBA" id="ARBA00023014"/>
    </source>
</evidence>
<evidence type="ECO:0000256" key="2">
    <source>
        <dbReference type="ARBA" id="ARBA00022723"/>
    </source>
</evidence>
<proteinExistence type="predicted"/>
<name>A0ABW1RAX1_9LACO</name>
<protein>
    <submittedName>
        <fullName evidence="7">Xanthine dehydrogenase subunit XdhC</fullName>
    </submittedName>
</protein>
<dbReference type="Pfam" id="PF00111">
    <property type="entry name" value="Fer2"/>
    <property type="match status" value="1"/>
</dbReference>
<dbReference type="Gene3D" id="1.10.150.120">
    <property type="entry name" value="[2Fe-2S]-binding domain"/>
    <property type="match status" value="1"/>
</dbReference>
<evidence type="ECO:0000313" key="7">
    <source>
        <dbReference type="EMBL" id="MFC6170040.1"/>
    </source>
</evidence>
<evidence type="ECO:0000313" key="8">
    <source>
        <dbReference type="Proteomes" id="UP001596289"/>
    </source>
</evidence>
<dbReference type="EMBL" id="JBHSSL010000029">
    <property type="protein sequence ID" value="MFC6170040.1"/>
    <property type="molecule type" value="Genomic_DNA"/>
</dbReference>
<dbReference type="InterPro" id="IPR036010">
    <property type="entry name" value="2Fe-2S_ferredoxin-like_sf"/>
</dbReference>
<evidence type="ECO:0000259" key="6">
    <source>
        <dbReference type="PROSITE" id="PS51085"/>
    </source>
</evidence>
<gene>
    <name evidence="7" type="primary">xdhC</name>
    <name evidence="7" type="ORF">ACFQGP_05515</name>
</gene>